<accession>A0A1W1UPS3</accession>
<evidence type="ECO:0000256" key="2">
    <source>
        <dbReference type="ARBA" id="ARBA00022630"/>
    </source>
</evidence>
<protein>
    <submittedName>
        <fullName evidence="8">Digeranylgeranylglycerophospholipid reductase</fullName>
    </submittedName>
</protein>
<keyword evidence="2" id="KW-0285">Flavoprotein</keyword>
<dbReference type="Pfam" id="PF22578">
    <property type="entry name" value="GGR_cat"/>
    <property type="match status" value="1"/>
</dbReference>
<dbReference type="InterPro" id="IPR050407">
    <property type="entry name" value="Geranylgeranyl_reductase"/>
</dbReference>
<dbReference type="Proteomes" id="UP000192582">
    <property type="component" value="Unassembled WGS sequence"/>
</dbReference>
<dbReference type="GO" id="GO:0008654">
    <property type="term" value="P:phospholipid biosynthetic process"/>
    <property type="evidence" value="ECO:0007669"/>
    <property type="project" value="UniProtKB-KW"/>
</dbReference>
<evidence type="ECO:0000313" key="9">
    <source>
        <dbReference type="Proteomes" id="UP000192582"/>
    </source>
</evidence>
<name>A0A1W1UPS3_9DEIO</name>
<sequence length="421" mass="44875">MLERSVEEWDVVVVGAGPAGLRAARTATLGGARTLVLEKADAVGVPVRTSGGSFIAELEKLGVPARLYHPISRIRFVGPRSEAVYGYDQPVTCVLDVRGLYQHLAQEAIAAGVTVRLKARVEAPLRENGKIVGVRFRDGLSGQVREVRAHLVVDASGHAALVAQRAGVHPGFRSVGYGAELDLFAPEFDEREAVLFVGSGVAPRGYAWAFPYGGSRVRLGVGVTRPHTELDPRAYLEPVAKRLPSLRGASPVEVHAGLVPATAPGTVPLVADGLLVVGDAAGQVSSLVGEGIRYVMRAGDLAGAIAAQAVRAQDASSSFLERYAQAWQREFGRNLRLAHAVHERMVSYDDAAWEERLPLLRAIPPKPFARLLSGDFSPGLLLELGTRHPRLMATAGQLMAARVGRRAEEAFGGVNPSEPMP</sequence>
<evidence type="ECO:0000256" key="3">
    <source>
        <dbReference type="ARBA" id="ARBA00023002"/>
    </source>
</evidence>
<dbReference type="PRINTS" id="PR00411">
    <property type="entry name" value="PNDRDTASEI"/>
</dbReference>
<evidence type="ECO:0000256" key="6">
    <source>
        <dbReference type="ARBA" id="ARBA00023264"/>
    </source>
</evidence>
<dbReference type="EMBL" id="FWWU01000006">
    <property type="protein sequence ID" value="SMB83033.1"/>
    <property type="molecule type" value="Genomic_DNA"/>
</dbReference>
<keyword evidence="5" id="KW-0594">Phospholipid biosynthesis</keyword>
<dbReference type="STRING" id="695939.SAMN00790413_04237"/>
<evidence type="ECO:0000256" key="1">
    <source>
        <dbReference type="ARBA" id="ARBA00022516"/>
    </source>
</evidence>
<dbReference type="Pfam" id="PF12831">
    <property type="entry name" value="FAD_oxidored"/>
    <property type="match status" value="1"/>
</dbReference>
<gene>
    <name evidence="8" type="ORF">SAMN00790413_04237</name>
</gene>
<keyword evidence="6" id="KW-1208">Phospholipid metabolism</keyword>
<evidence type="ECO:0000256" key="5">
    <source>
        <dbReference type="ARBA" id="ARBA00023209"/>
    </source>
</evidence>
<dbReference type="InterPro" id="IPR011777">
    <property type="entry name" value="Geranylgeranyl_Rdtase_fam"/>
</dbReference>
<dbReference type="RefSeq" id="WP_084046358.1">
    <property type="nucleotide sequence ID" value="NZ_FWWU01000006.1"/>
</dbReference>
<dbReference type="PANTHER" id="PTHR42685">
    <property type="entry name" value="GERANYLGERANYL DIPHOSPHATE REDUCTASE"/>
    <property type="match status" value="1"/>
</dbReference>
<feature type="domain" description="Digeranylgeranylglycerophospholipid reductase catalytic" evidence="7">
    <location>
        <begin position="187"/>
        <end position="259"/>
    </location>
</feature>
<dbReference type="NCBIfam" id="TIGR02032">
    <property type="entry name" value="GG-red-SF"/>
    <property type="match status" value="1"/>
</dbReference>
<dbReference type="SUPFAM" id="SSF51905">
    <property type="entry name" value="FAD/NAD(P)-binding domain"/>
    <property type="match status" value="1"/>
</dbReference>
<keyword evidence="4" id="KW-0443">Lipid metabolism</keyword>
<evidence type="ECO:0000313" key="8">
    <source>
        <dbReference type="EMBL" id="SMB83033.1"/>
    </source>
</evidence>
<keyword evidence="1" id="KW-0444">Lipid biosynthesis</keyword>
<evidence type="ECO:0000259" key="7">
    <source>
        <dbReference type="Pfam" id="PF22578"/>
    </source>
</evidence>
<reference evidence="8 9" key="1">
    <citation type="submission" date="2017-04" db="EMBL/GenBank/DDBJ databases">
        <authorList>
            <person name="Afonso C.L."/>
            <person name="Miller P.J."/>
            <person name="Scott M.A."/>
            <person name="Spackman E."/>
            <person name="Goraichik I."/>
            <person name="Dimitrov K.M."/>
            <person name="Suarez D.L."/>
            <person name="Swayne D.E."/>
        </authorList>
    </citation>
    <scope>NUCLEOTIDE SEQUENCE [LARGE SCALE GENOMIC DNA]</scope>
    <source>
        <strain evidence="8 9">KR-140</strain>
    </source>
</reference>
<proteinExistence type="predicted"/>
<organism evidence="8 9">
    <name type="scientific">Deinococcus hopiensis KR-140</name>
    <dbReference type="NCBI Taxonomy" id="695939"/>
    <lineage>
        <taxon>Bacteria</taxon>
        <taxon>Thermotogati</taxon>
        <taxon>Deinococcota</taxon>
        <taxon>Deinococci</taxon>
        <taxon>Deinococcales</taxon>
        <taxon>Deinococcaceae</taxon>
        <taxon>Deinococcus</taxon>
    </lineage>
</organism>
<dbReference type="Gene3D" id="3.50.50.60">
    <property type="entry name" value="FAD/NAD(P)-binding domain"/>
    <property type="match status" value="1"/>
</dbReference>
<dbReference type="AlphaFoldDB" id="A0A1W1UPS3"/>
<dbReference type="PANTHER" id="PTHR42685:SF18">
    <property type="entry name" value="DIGERANYLGERANYLGLYCEROPHOSPHOLIPID REDUCTASE"/>
    <property type="match status" value="1"/>
</dbReference>
<dbReference type="GO" id="GO:0016628">
    <property type="term" value="F:oxidoreductase activity, acting on the CH-CH group of donors, NAD or NADP as acceptor"/>
    <property type="evidence" value="ECO:0007669"/>
    <property type="project" value="InterPro"/>
</dbReference>
<dbReference type="InterPro" id="IPR054715">
    <property type="entry name" value="GGR_cat"/>
</dbReference>
<dbReference type="OrthoDB" id="9799983at2"/>
<keyword evidence="3" id="KW-0560">Oxidoreductase</keyword>
<evidence type="ECO:0000256" key="4">
    <source>
        <dbReference type="ARBA" id="ARBA00023098"/>
    </source>
</evidence>
<keyword evidence="9" id="KW-1185">Reference proteome</keyword>
<dbReference type="InterPro" id="IPR036188">
    <property type="entry name" value="FAD/NAD-bd_sf"/>
</dbReference>